<dbReference type="AlphaFoldDB" id="A0A7X0PKN4"/>
<name>A0A7X0PKN4_9BURK</name>
<protein>
    <recommendedName>
        <fullName evidence="3">DUF4214 domain-containing protein</fullName>
    </recommendedName>
</protein>
<dbReference type="RefSeq" id="WP_184864814.1">
    <property type="nucleotide sequence ID" value="NZ_JACHLK010000021.1"/>
</dbReference>
<gene>
    <name evidence="1" type="ORF">HNP48_006330</name>
</gene>
<evidence type="ECO:0008006" key="3">
    <source>
        <dbReference type="Google" id="ProtNLM"/>
    </source>
</evidence>
<keyword evidence="2" id="KW-1185">Reference proteome</keyword>
<sequence>MPLAHTALYTPRATGPLSIAALSNDRMLIVYGGRHPDDSDGDAIIGRIADRSTGTLAGGDFVVNTATQNHQYGAHAETAADGTVLVTWQPNSSNAILAQRFGADGARIGSEQTLIGNREGISGINALALAHGKVFVSWGQYASSAATYGGLYDATGAAMGTPTAYATNSLFFAVDATRFAGLRTTSTTDFTGAVNWLQFYSADTGAPIGAEINLGVHAGRALIHALGDGRLLQLTSSRGTGPNTNDSIDVQGQFLDAQGAPQGNAFVVNTAGATGSQSPQAVQALADGRFVVFWSTVDVQGNLGGEIRGQIFHANGSKFGGEILVDAHSYVRIVDKTFSVGTATQAFADGSFAIGWTAGDGAYISAFDELGTIATTTAHVQTTLTGTAGADTLAAAAGVRTRFVSQGGADQISGSSNIDTVVLDTPYASLQALGLLHRSDGAIVFTPVGGSAGTPATLRGVERIELKDTLLAYDTALPHLGVTEGGHVGQAFTLFSALTDRSPDRHELSVWVRKADELGSYNALAQNMVDTLLPGTDNAALVRLVGSNLLNTPVDEAFVAQFSAMVGTDKPFATAATLIAAAAALPLATDPLVTLVGGMQQLSLEVFAL</sequence>
<comment type="caution">
    <text evidence="1">The sequence shown here is derived from an EMBL/GenBank/DDBJ whole genome shotgun (WGS) entry which is preliminary data.</text>
</comment>
<reference evidence="1 2" key="1">
    <citation type="submission" date="2020-08" db="EMBL/GenBank/DDBJ databases">
        <title>Functional genomics of gut bacteria from endangered species of beetles.</title>
        <authorList>
            <person name="Carlos-Shanley C."/>
        </authorList>
    </citation>
    <scope>NUCLEOTIDE SEQUENCE [LARGE SCALE GENOMIC DNA]</scope>
    <source>
        <strain evidence="1 2">S00198</strain>
    </source>
</reference>
<evidence type="ECO:0000313" key="1">
    <source>
        <dbReference type="EMBL" id="MBB6563606.1"/>
    </source>
</evidence>
<accession>A0A7X0PKN4</accession>
<proteinExistence type="predicted"/>
<dbReference type="EMBL" id="JACHLK010000021">
    <property type="protein sequence ID" value="MBB6563606.1"/>
    <property type="molecule type" value="Genomic_DNA"/>
</dbReference>
<dbReference type="Proteomes" id="UP000575083">
    <property type="component" value="Unassembled WGS sequence"/>
</dbReference>
<organism evidence="1 2">
    <name type="scientific">Acidovorax soli</name>
    <dbReference type="NCBI Taxonomy" id="592050"/>
    <lineage>
        <taxon>Bacteria</taxon>
        <taxon>Pseudomonadati</taxon>
        <taxon>Pseudomonadota</taxon>
        <taxon>Betaproteobacteria</taxon>
        <taxon>Burkholderiales</taxon>
        <taxon>Comamonadaceae</taxon>
        <taxon>Acidovorax</taxon>
    </lineage>
</organism>
<evidence type="ECO:0000313" key="2">
    <source>
        <dbReference type="Proteomes" id="UP000575083"/>
    </source>
</evidence>